<dbReference type="Proteomes" id="UP000499080">
    <property type="component" value="Unassembled WGS sequence"/>
</dbReference>
<evidence type="ECO:0000313" key="1">
    <source>
        <dbReference type="EMBL" id="GBM28434.1"/>
    </source>
</evidence>
<evidence type="ECO:0000313" key="2">
    <source>
        <dbReference type="Proteomes" id="UP000499080"/>
    </source>
</evidence>
<protein>
    <submittedName>
        <fullName evidence="1">Uncharacterized protein</fullName>
    </submittedName>
</protein>
<accession>A0A4Y2EKN4</accession>
<gene>
    <name evidence="1" type="ORF">AVEN_33890_1</name>
</gene>
<proteinExistence type="predicted"/>
<reference evidence="1 2" key="1">
    <citation type="journal article" date="2019" name="Sci. Rep.">
        <title>Orb-weaving spider Araneus ventricosus genome elucidates the spidroin gene catalogue.</title>
        <authorList>
            <person name="Kono N."/>
            <person name="Nakamura H."/>
            <person name="Ohtoshi R."/>
            <person name="Moran D.A.P."/>
            <person name="Shinohara A."/>
            <person name="Yoshida Y."/>
            <person name="Fujiwara M."/>
            <person name="Mori M."/>
            <person name="Tomita M."/>
            <person name="Arakawa K."/>
        </authorList>
    </citation>
    <scope>NUCLEOTIDE SEQUENCE [LARGE SCALE GENOMIC DNA]</scope>
</reference>
<name>A0A4Y2EKN4_ARAVE</name>
<dbReference type="AlphaFoldDB" id="A0A4Y2EKN4"/>
<sequence>MLIHNLQAKNHLKLFMKPSYQHLLTKLPWVYGENSPNMIPVDQHIPKRSATSAPKWILCSCQGEILNKSSPTAGCTLLGYIQNLVDLVVKSRLRSWRVPGSKSDSTDVSTSIGPVARYIKRRVSNILPLEQCGSLEDGVTAQCRPGHLPAVQDYESCPQITLKFLQNT</sequence>
<comment type="caution">
    <text evidence="1">The sequence shown here is derived from an EMBL/GenBank/DDBJ whole genome shotgun (WGS) entry which is preliminary data.</text>
</comment>
<organism evidence="1 2">
    <name type="scientific">Araneus ventricosus</name>
    <name type="common">Orbweaver spider</name>
    <name type="synonym">Epeira ventricosa</name>
    <dbReference type="NCBI Taxonomy" id="182803"/>
    <lineage>
        <taxon>Eukaryota</taxon>
        <taxon>Metazoa</taxon>
        <taxon>Ecdysozoa</taxon>
        <taxon>Arthropoda</taxon>
        <taxon>Chelicerata</taxon>
        <taxon>Arachnida</taxon>
        <taxon>Araneae</taxon>
        <taxon>Araneomorphae</taxon>
        <taxon>Entelegynae</taxon>
        <taxon>Araneoidea</taxon>
        <taxon>Araneidae</taxon>
        <taxon>Araneus</taxon>
    </lineage>
</organism>
<dbReference type="EMBL" id="BGPR01000611">
    <property type="protein sequence ID" value="GBM28434.1"/>
    <property type="molecule type" value="Genomic_DNA"/>
</dbReference>
<keyword evidence="2" id="KW-1185">Reference proteome</keyword>